<dbReference type="RefSeq" id="WP_021007043.1">
    <property type="nucleotide sequence ID" value="NC_022247.1"/>
</dbReference>
<evidence type="ECO:0000313" key="3">
    <source>
        <dbReference type="Proteomes" id="UP000016223"/>
    </source>
</evidence>
<feature type="region of interest" description="Disordered" evidence="1">
    <location>
        <begin position="23"/>
        <end position="55"/>
    </location>
</feature>
<evidence type="ECO:0000256" key="1">
    <source>
        <dbReference type="SAM" id="MobiDB-lite"/>
    </source>
</evidence>
<proteinExistence type="predicted"/>
<dbReference type="EMBL" id="CP003911">
    <property type="protein sequence ID" value="AGU49540.1"/>
    <property type="molecule type" value="Genomic_DNA"/>
</dbReference>
<dbReference type="Proteomes" id="UP000016223">
    <property type="component" value="Chromosome 1"/>
</dbReference>
<dbReference type="AlphaFoldDB" id="T1XBK2"/>
<dbReference type="HOGENOM" id="CLU_3031165_0_0_4"/>
<organism evidence="2 3">
    <name type="scientific">Variovorax paradoxus B4</name>
    <dbReference type="NCBI Taxonomy" id="1246301"/>
    <lineage>
        <taxon>Bacteria</taxon>
        <taxon>Pseudomonadati</taxon>
        <taxon>Pseudomonadota</taxon>
        <taxon>Betaproteobacteria</taxon>
        <taxon>Burkholderiales</taxon>
        <taxon>Comamonadaceae</taxon>
        <taxon>Variovorax</taxon>
    </lineage>
</organism>
<gene>
    <name evidence="2" type="ORF">VAPA_1c24380</name>
</gene>
<protein>
    <submittedName>
        <fullName evidence="2">Uncharacterized protein</fullName>
    </submittedName>
</protein>
<name>T1XBK2_VARPD</name>
<sequence length="55" mass="6021">MLTDTACKKTLCPADKLRLRLASDSGTSRRLPQSPHLMRGFSHTPVRHSFAQAGA</sequence>
<accession>T1XBK2</accession>
<evidence type="ECO:0000313" key="2">
    <source>
        <dbReference type="EMBL" id="AGU49540.1"/>
    </source>
</evidence>
<dbReference type="KEGG" id="vpd:VAPA_1c24380"/>
<reference evidence="2 3" key="1">
    <citation type="submission" date="2012-10" db="EMBL/GenBank/DDBJ databases">
        <title>Genome sequence of Variovorax paradoxus B4.</title>
        <authorList>
            <person name="Schuldes J."/>
            <person name="Brandt U."/>
            <person name="Hiessl S."/>
            <person name="Wuebbeler J.H."/>
            <person name="Thuermer A."/>
            <person name="Steinbuechel A."/>
            <person name="Daniel R."/>
        </authorList>
    </citation>
    <scope>NUCLEOTIDE SEQUENCE [LARGE SCALE GENOMIC DNA]</scope>
    <source>
        <strain evidence="2 3">B4</strain>
    </source>
</reference>
<dbReference type="PATRIC" id="fig|1246301.3.peg.2469"/>